<dbReference type="InterPro" id="IPR000551">
    <property type="entry name" value="MerR-type_HTH_dom"/>
</dbReference>
<keyword evidence="6" id="KW-1185">Reference proteome</keyword>
<keyword evidence="2" id="KW-0175">Coiled coil</keyword>
<gene>
    <name evidence="5" type="primary">cadR</name>
    <name evidence="5" type="ORF">ACFFGG_16855</name>
</gene>
<name>A0ABV6PWL7_9BURK</name>
<feature type="region of interest" description="Disordered" evidence="3">
    <location>
        <begin position="132"/>
        <end position="151"/>
    </location>
</feature>
<dbReference type="Gene3D" id="1.10.1660.10">
    <property type="match status" value="1"/>
</dbReference>
<dbReference type="PANTHER" id="PTHR30204">
    <property type="entry name" value="REDOX-CYCLING DRUG-SENSING TRANSCRIPTIONAL ACTIVATOR SOXR"/>
    <property type="match status" value="1"/>
</dbReference>
<dbReference type="SMART" id="SM00422">
    <property type="entry name" value="HTH_MERR"/>
    <property type="match status" value="1"/>
</dbReference>
<dbReference type="InterPro" id="IPR009061">
    <property type="entry name" value="DNA-bd_dom_put_sf"/>
</dbReference>
<evidence type="ECO:0000256" key="1">
    <source>
        <dbReference type="ARBA" id="ARBA00023125"/>
    </source>
</evidence>
<protein>
    <submittedName>
        <fullName evidence="5">Cd(II)/Pb(II)-responsive transcriptional regulator</fullName>
    </submittedName>
</protein>
<feature type="coiled-coil region" evidence="2">
    <location>
        <begin position="91"/>
        <end position="118"/>
    </location>
</feature>
<reference evidence="5 6" key="1">
    <citation type="submission" date="2024-09" db="EMBL/GenBank/DDBJ databases">
        <authorList>
            <person name="Sun Q."/>
            <person name="Mori K."/>
        </authorList>
    </citation>
    <scope>NUCLEOTIDE SEQUENCE [LARGE SCALE GENOMIC DNA]</scope>
    <source>
        <strain evidence="5 6">NCAIM B.02336</strain>
    </source>
</reference>
<sequence length="151" mass="16611">MKISELAAATDTPADTIRYYERAGLLPVPPRTGNNYRHYDAGHAERLAFIRQARGLDMSLDEIRTLLRWQAEPGADCGAVNALVDEHIRHIATRIRELRALERQLKVLRAQCRQASDTAHCGILAGLSHADAPPVGAAPPHQHIAGPHGRH</sequence>
<evidence type="ECO:0000256" key="2">
    <source>
        <dbReference type="SAM" id="Coils"/>
    </source>
</evidence>
<dbReference type="SUPFAM" id="SSF46955">
    <property type="entry name" value="Putative DNA-binding domain"/>
    <property type="match status" value="1"/>
</dbReference>
<accession>A0ABV6PWL7</accession>
<evidence type="ECO:0000313" key="6">
    <source>
        <dbReference type="Proteomes" id="UP001589834"/>
    </source>
</evidence>
<dbReference type="InterPro" id="IPR011791">
    <property type="entry name" value="CadR-PbrR"/>
</dbReference>
<dbReference type="PROSITE" id="PS50937">
    <property type="entry name" value="HTH_MERR_2"/>
    <property type="match status" value="1"/>
</dbReference>
<dbReference type="Proteomes" id="UP001589834">
    <property type="component" value="Unassembled WGS sequence"/>
</dbReference>
<organism evidence="5 6">
    <name type="scientific">Ottowia pentelensis</name>
    <dbReference type="NCBI Taxonomy" id="511108"/>
    <lineage>
        <taxon>Bacteria</taxon>
        <taxon>Pseudomonadati</taxon>
        <taxon>Pseudomonadota</taxon>
        <taxon>Betaproteobacteria</taxon>
        <taxon>Burkholderiales</taxon>
        <taxon>Comamonadaceae</taxon>
        <taxon>Ottowia</taxon>
    </lineage>
</organism>
<dbReference type="NCBIfam" id="TIGR02047">
    <property type="entry name" value="CadR-PbrR"/>
    <property type="match status" value="1"/>
</dbReference>
<dbReference type="RefSeq" id="WP_377484806.1">
    <property type="nucleotide sequence ID" value="NZ_JBHLTN010000039.1"/>
</dbReference>
<dbReference type="EMBL" id="JBHLTN010000039">
    <property type="protein sequence ID" value="MFC0594221.1"/>
    <property type="molecule type" value="Genomic_DNA"/>
</dbReference>
<dbReference type="Pfam" id="PF13411">
    <property type="entry name" value="MerR_1"/>
    <property type="match status" value="1"/>
</dbReference>
<evidence type="ECO:0000256" key="3">
    <source>
        <dbReference type="SAM" id="MobiDB-lite"/>
    </source>
</evidence>
<dbReference type="PANTHER" id="PTHR30204:SF92">
    <property type="entry name" value="HTH-TYPE TRANSCRIPTIONAL REGULATOR ZNTR"/>
    <property type="match status" value="1"/>
</dbReference>
<dbReference type="PRINTS" id="PR00040">
    <property type="entry name" value="HTHMERR"/>
</dbReference>
<evidence type="ECO:0000313" key="5">
    <source>
        <dbReference type="EMBL" id="MFC0594221.1"/>
    </source>
</evidence>
<keyword evidence="1" id="KW-0238">DNA-binding</keyword>
<dbReference type="CDD" id="cd04784">
    <property type="entry name" value="HTH_CadR-PbrR"/>
    <property type="match status" value="1"/>
</dbReference>
<comment type="caution">
    <text evidence="5">The sequence shown here is derived from an EMBL/GenBank/DDBJ whole genome shotgun (WGS) entry which is preliminary data.</text>
</comment>
<feature type="domain" description="HTH merR-type" evidence="4">
    <location>
        <begin position="1"/>
        <end position="69"/>
    </location>
</feature>
<evidence type="ECO:0000259" key="4">
    <source>
        <dbReference type="PROSITE" id="PS50937"/>
    </source>
</evidence>
<dbReference type="InterPro" id="IPR047057">
    <property type="entry name" value="MerR_fam"/>
</dbReference>
<proteinExistence type="predicted"/>